<protein>
    <submittedName>
        <fullName evidence="2">Uncharacterized protein</fullName>
    </submittedName>
</protein>
<gene>
    <name evidence="2" type="ORF">H6G81_16045</name>
</gene>
<reference evidence="2 3" key="1">
    <citation type="journal article" date="2020" name="ISME J.">
        <title>Comparative genomics reveals insights into cyanobacterial evolution and habitat adaptation.</title>
        <authorList>
            <person name="Chen M.Y."/>
            <person name="Teng W.K."/>
            <person name="Zhao L."/>
            <person name="Hu C.X."/>
            <person name="Zhou Y.K."/>
            <person name="Han B.P."/>
            <person name="Song L.R."/>
            <person name="Shu W.S."/>
        </authorList>
    </citation>
    <scope>NUCLEOTIDE SEQUENCE [LARGE SCALE GENOMIC DNA]</scope>
    <source>
        <strain evidence="2 3">FACHB-248</strain>
    </source>
</reference>
<evidence type="ECO:0000313" key="2">
    <source>
        <dbReference type="EMBL" id="MBD2605993.1"/>
    </source>
</evidence>
<comment type="caution">
    <text evidence="2">The sequence shown here is derived from an EMBL/GenBank/DDBJ whole genome shotgun (WGS) entry which is preliminary data.</text>
</comment>
<accession>A0ABR8GS85</accession>
<proteinExistence type="predicted"/>
<feature type="region of interest" description="Disordered" evidence="1">
    <location>
        <begin position="1"/>
        <end position="50"/>
    </location>
</feature>
<evidence type="ECO:0000313" key="3">
    <source>
        <dbReference type="Proteomes" id="UP000660380"/>
    </source>
</evidence>
<dbReference type="Proteomes" id="UP000660380">
    <property type="component" value="Unassembled WGS sequence"/>
</dbReference>
<sequence length="50" mass="5212">MTADASRFGETLREQVGKAGRQVPQVGKPAHGTGSPTHCLPHAPCPMSDV</sequence>
<keyword evidence="3" id="KW-1185">Reference proteome</keyword>
<dbReference type="EMBL" id="JACJTA010000032">
    <property type="protein sequence ID" value="MBD2605993.1"/>
    <property type="molecule type" value="Genomic_DNA"/>
</dbReference>
<evidence type="ECO:0000256" key="1">
    <source>
        <dbReference type="SAM" id="MobiDB-lite"/>
    </source>
</evidence>
<organism evidence="2 3">
    <name type="scientific">Scytonema hofmannii FACHB-248</name>
    <dbReference type="NCBI Taxonomy" id="1842502"/>
    <lineage>
        <taxon>Bacteria</taxon>
        <taxon>Bacillati</taxon>
        <taxon>Cyanobacteriota</taxon>
        <taxon>Cyanophyceae</taxon>
        <taxon>Nostocales</taxon>
        <taxon>Scytonemataceae</taxon>
        <taxon>Scytonema</taxon>
    </lineage>
</organism>
<dbReference type="RefSeq" id="WP_186227596.1">
    <property type="nucleotide sequence ID" value="NZ_JACJTA010000032.1"/>
</dbReference>
<name>A0ABR8GS85_9CYAN</name>